<keyword evidence="3" id="KW-1133">Transmembrane helix</keyword>
<comment type="caution">
    <text evidence="5">The sequence shown here is derived from an EMBL/GenBank/DDBJ whole genome shotgun (WGS) entry which is preliminary data.</text>
</comment>
<name>A0A1R1PUP8_ZANCU</name>
<dbReference type="Pfam" id="PF02144">
    <property type="entry name" value="Rad1"/>
    <property type="match status" value="1"/>
</dbReference>
<evidence type="ECO:0000313" key="6">
    <source>
        <dbReference type="Proteomes" id="UP000188320"/>
    </source>
</evidence>
<dbReference type="Proteomes" id="UP000188320">
    <property type="component" value="Unassembled WGS sequence"/>
</dbReference>
<dbReference type="InterPro" id="IPR003734">
    <property type="entry name" value="DUF155"/>
</dbReference>
<keyword evidence="3" id="KW-0472">Membrane</keyword>
<evidence type="ECO:0000313" key="5">
    <source>
        <dbReference type="EMBL" id="OMH84639.1"/>
    </source>
</evidence>
<protein>
    <submittedName>
        <fullName evidence="5">Sporulation protein RMD1</fullName>
    </submittedName>
</protein>
<feature type="region of interest" description="Disordered" evidence="2">
    <location>
        <begin position="157"/>
        <end position="195"/>
    </location>
</feature>
<sequence length="662" mass="75238">MGNISALEASGSNGAGYRKNNTSYNPPVTSTTAQFAYDGDGSEFELMLEDNGVISICRLATFIPDPFPDLDFDSSPTIQSVIIRSEWLQDLFNELESNGEIIMFSISNTSPILKIVISGSTGSTEVKYLNNEKVLEAFSCLEDQQFRVKPRMESEALLKKTEKDDSLSSDKKKNRNKGRMRKHGRGYESDTDLSTINYSDSVYGPSIHNRQRNLASANSEDPDLDNGKKDRLKMYLDEQSNVVDSYNQNHGEKQHTSITYRGYVDKPSFRTTKAGQKLKILPDEEMQIDDNKREYKLGTEEANLPTNDVLGLNAANNKGLDLQQELSKMLNLRISFDMIKKSKAKLLPRVTTICKANSYKIKEIYAWAQKNSAVNSANTAEKGVLSPKIYDECLYIPNIYADSHILQINEQGGVVRFERSHLYHADEQDFDKIQILNEAYIFDYGVVVLWGMTRSKESVFLEQISQFSVSQLSSDDQFVEEFNFFYNKYSQPRIFNDIFMLKNPGNFMTRLAISHALAQSSKISLFEELVEDSIEQTKHIPQALAQTGAVQMSRKSITKIFGQLFMNRFNFSLVSNILDTPEIFWSEPNLQPVYSAFRSYLEIPQRIDLLNHRVSVIGDLLEMLKNHLNSTQGVFLEMIIIALIAIDIVVLSVETLLFYFQV</sequence>
<dbReference type="AlphaFoldDB" id="A0A1R1PUP8"/>
<dbReference type="PANTHER" id="PTHR16255:SF15">
    <property type="entry name" value="SPORULATION PROTEIN RMD1"/>
    <property type="match status" value="1"/>
</dbReference>
<proteinExistence type="inferred from homology"/>
<dbReference type="InterPro" id="IPR003021">
    <property type="entry name" value="Rad1_Rec1_Rad17"/>
</dbReference>
<evidence type="ECO:0000256" key="1">
    <source>
        <dbReference type="ARBA" id="ARBA00008306"/>
    </source>
</evidence>
<reference evidence="6" key="1">
    <citation type="submission" date="2017-01" db="EMBL/GenBank/DDBJ databases">
        <authorList>
            <person name="Wang Y."/>
            <person name="White M."/>
            <person name="Kvist S."/>
            <person name="Moncalvo J.-M."/>
        </authorList>
    </citation>
    <scope>NUCLEOTIDE SEQUENCE [LARGE SCALE GENOMIC DNA]</scope>
    <source>
        <strain evidence="6">COL-18-3</strain>
    </source>
</reference>
<dbReference type="OrthoDB" id="18302at2759"/>
<dbReference type="PANTHER" id="PTHR16255">
    <property type="entry name" value="REQUIRED FOR MEIOTIC NUCLEAR DIVISION PROTEIN 1 HOMOLOG"/>
    <property type="match status" value="1"/>
</dbReference>
<gene>
    <name evidence="5" type="ORF">AX774_g1824</name>
</gene>
<accession>A0A1R1PUP8</accession>
<keyword evidence="3" id="KW-0812">Transmembrane</keyword>
<dbReference type="InterPro" id="IPR051624">
    <property type="entry name" value="RMD1/Sad1-interacting"/>
</dbReference>
<dbReference type="Gene3D" id="3.70.10.10">
    <property type="match status" value="1"/>
</dbReference>
<feature type="compositionally biased region" description="Basic and acidic residues" evidence="2">
    <location>
        <begin position="157"/>
        <end position="171"/>
    </location>
</feature>
<organism evidence="5 6">
    <name type="scientific">Zancudomyces culisetae</name>
    <name type="common">Gut fungus</name>
    <name type="synonym">Smittium culisetae</name>
    <dbReference type="NCBI Taxonomy" id="1213189"/>
    <lineage>
        <taxon>Eukaryota</taxon>
        <taxon>Fungi</taxon>
        <taxon>Fungi incertae sedis</taxon>
        <taxon>Zoopagomycota</taxon>
        <taxon>Kickxellomycotina</taxon>
        <taxon>Harpellomycetes</taxon>
        <taxon>Harpellales</taxon>
        <taxon>Legeriomycetaceae</taxon>
        <taxon>Zancudomyces</taxon>
    </lineage>
</organism>
<keyword evidence="6" id="KW-1185">Reference proteome</keyword>
<dbReference type="EMBL" id="LSSK01000168">
    <property type="protein sequence ID" value="OMH84639.1"/>
    <property type="molecule type" value="Genomic_DNA"/>
</dbReference>
<evidence type="ECO:0000256" key="2">
    <source>
        <dbReference type="SAM" id="MobiDB-lite"/>
    </source>
</evidence>
<feature type="transmembrane region" description="Helical" evidence="3">
    <location>
        <begin position="634"/>
        <end position="660"/>
    </location>
</feature>
<dbReference type="Pfam" id="PF02582">
    <property type="entry name" value="DUF155"/>
    <property type="match status" value="1"/>
</dbReference>
<feature type="compositionally biased region" description="Basic residues" evidence="2">
    <location>
        <begin position="172"/>
        <end position="184"/>
    </location>
</feature>
<dbReference type="GO" id="GO:0000077">
    <property type="term" value="P:DNA damage checkpoint signaling"/>
    <property type="evidence" value="ECO:0007669"/>
    <property type="project" value="InterPro"/>
</dbReference>
<dbReference type="GO" id="GO:0005739">
    <property type="term" value="C:mitochondrion"/>
    <property type="evidence" value="ECO:0007669"/>
    <property type="project" value="UniProtKB-ARBA"/>
</dbReference>
<evidence type="ECO:0000256" key="3">
    <source>
        <dbReference type="SAM" id="Phobius"/>
    </source>
</evidence>
<comment type="similarity">
    <text evidence="1">Belongs to the RMD1/sif2 family.</text>
</comment>
<feature type="domain" description="DUF155" evidence="4">
    <location>
        <begin position="440"/>
        <end position="611"/>
    </location>
</feature>
<evidence type="ECO:0000259" key="4">
    <source>
        <dbReference type="Pfam" id="PF02582"/>
    </source>
</evidence>